<evidence type="ECO:0000313" key="7">
    <source>
        <dbReference type="Proteomes" id="UP001162541"/>
    </source>
</evidence>
<sequence>MDVAFDYVVKNGLTTEDQYPNTADNGSCTPKTAAVKTDGYVAVPENNEKQLQHAVALQPVLVGVDGTSIMLYKEGIYDNTTTSVVNHALLIVGYGTENGVDYWVAKNSWGSTSWGEQGYIRLKRNVDKPEGTIMLATEPLYPTMNSRHNPDPSPVSPSVPPPAPVKPSPISSEVPPPGLSGSSKKPWTFSP</sequence>
<dbReference type="AlphaFoldDB" id="A0A176VFT6"/>
<dbReference type="PROSITE" id="PS00639">
    <property type="entry name" value="THIOL_PROTEASE_HIS"/>
    <property type="match status" value="1"/>
</dbReference>
<feature type="domain" description="Peptidase C1A papain C-terminal" evidence="3">
    <location>
        <begin position="1"/>
        <end position="143"/>
    </location>
</feature>
<name>A0A176VFT6_MARPO</name>
<dbReference type="SMART" id="SM00645">
    <property type="entry name" value="Pept_C1"/>
    <property type="match status" value="1"/>
</dbReference>
<dbReference type="PANTHER" id="PTHR12411">
    <property type="entry name" value="CYSTEINE PROTEASE FAMILY C1-RELATED"/>
    <property type="match status" value="1"/>
</dbReference>
<dbReference type="GO" id="GO:0006508">
    <property type="term" value="P:proteolysis"/>
    <property type="evidence" value="ECO:0007669"/>
    <property type="project" value="InterPro"/>
</dbReference>
<dbReference type="GO" id="GO:0008234">
    <property type="term" value="F:cysteine-type peptidase activity"/>
    <property type="evidence" value="ECO:0007669"/>
    <property type="project" value="InterPro"/>
</dbReference>
<dbReference type="CDD" id="cd02248">
    <property type="entry name" value="Peptidase_C1A"/>
    <property type="match status" value="1"/>
</dbReference>
<evidence type="ECO:0000256" key="1">
    <source>
        <dbReference type="ARBA" id="ARBA00008455"/>
    </source>
</evidence>
<dbReference type="InterPro" id="IPR000668">
    <property type="entry name" value="Peptidase_C1A_C"/>
</dbReference>
<organism evidence="5 6">
    <name type="scientific">Marchantia polymorpha subsp. ruderalis</name>
    <dbReference type="NCBI Taxonomy" id="1480154"/>
    <lineage>
        <taxon>Eukaryota</taxon>
        <taxon>Viridiplantae</taxon>
        <taxon>Streptophyta</taxon>
        <taxon>Embryophyta</taxon>
        <taxon>Marchantiophyta</taxon>
        <taxon>Marchantiopsida</taxon>
        <taxon>Marchantiidae</taxon>
        <taxon>Marchantiales</taxon>
        <taxon>Marchantiaceae</taxon>
        <taxon>Marchantia</taxon>
    </lineage>
</organism>
<evidence type="ECO:0000313" key="6">
    <source>
        <dbReference type="Proteomes" id="UP000077202"/>
    </source>
</evidence>
<proteinExistence type="inferred from homology"/>
<reference evidence="4" key="2">
    <citation type="journal article" date="2019" name="Curr. Biol.">
        <title>Chromatin organization in early land plants reveals an ancestral association between H3K27me3, transposons, and constitutive heterochromatin.</title>
        <authorList>
            <person name="Montgomery S.A."/>
            <person name="Tanizawa Y."/>
            <person name="Galik B."/>
            <person name="Wang N."/>
            <person name="Ito T."/>
            <person name="Mochizuki T."/>
            <person name="Akimcheva S."/>
            <person name="Bowman J."/>
            <person name="Cognat V."/>
            <person name="Drouard L."/>
            <person name="Ekker H."/>
            <person name="Houng S."/>
            <person name="Kohchi T."/>
            <person name="Lin S."/>
            <person name="Liu L.D."/>
            <person name="Nakamura Y."/>
            <person name="Valeeva L.R."/>
            <person name="Shakirov E.V."/>
            <person name="Shippen D.E."/>
            <person name="Wei W."/>
            <person name="Yagura M."/>
            <person name="Yamaoka S."/>
            <person name="Yamato K.T."/>
            <person name="Liu C."/>
            <person name="Berger F."/>
        </authorList>
    </citation>
    <scope>NUCLEOTIDE SEQUENCE [LARGE SCALE GENOMIC DNA]</scope>
    <source>
        <strain evidence="4">Tak-1</strain>
    </source>
</reference>
<dbReference type="InterPro" id="IPR013128">
    <property type="entry name" value="Peptidase_C1A"/>
</dbReference>
<evidence type="ECO:0000259" key="3">
    <source>
        <dbReference type="SMART" id="SM00645"/>
    </source>
</evidence>
<dbReference type="Gene3D" id="3.90.70.10">
    <property type="entry name" value="Cysteine proteinases"/>
    <property type="match status" value="1"/>
</dbReference>
<reference evidence="5 6" key="1">
    <citation type="submission" date="2016-03" db="EMBL/GenBank/DDBJ databases">
        <title>Mechanisms controlling the formation of the plant cell surface in tip-growing cells are functionally conserved among land plants.</title>
        <authorList>
            <person name="Honkanen S."/>
            <person name="Jones V.A."/>
            <person name="Morieri G."/>
            <person name="Champion C."/>
            <person name="Hetherington A.J."/>
            <person name="Kelly S."/>
            <person name="Saint-Marcoux D."/>
            <person name="Proust H."/>
            <person name="Prescott H."/>
            <person name="Dolan L."/>
        </authorList>
    </citation>
    <scope>NUCLEOTIDE SEQUENCE [LARGE SCALE GENOMIC DNA]</scope>
    <source>
        <strain evidence="6">cv. Tak-1 and cv. Tak-2</strain>
        <tissue evidence="5">Whole gametophyte</tissue>
    </source>
</reference>
<dbReference type="EMBL" id="AP019869">
    <property type="protein sequence ID" value="BBN08723.1"/>
    <property type="molecule type" value="Genomic_DNA"/>
</dbReference>
<feature type="compositionally biased region" description="Pro residues" evidence="2">
    <location>
        <begin position="151"/>
        <end position="167"/>
    </location>
</feature>
<dbReference type="InterPro" id="IPR039417">
    <property type="entry name" value="Peptidase_C1A_papain-like"/>
</dbReference>
<accession>A0A176VFT6</accession>
<dbReference type="EMBL" id="LVLJ01003902">
    <property type="protein sequence ID" value="OAE19313.1"/>
    <property type="molecule type" value="Genomic_DNA"/>
</dbReference>
<evidence type="ECO:0000313" key="4">
    <source>
        <dbReference type="EMBL" id="BBN08723.1"/>
    </source>
</evidence>
<feature type="compositionally biased region" description="Low complexity" evidence="2">
    <location>
        <begin position="179"/>
        <end position="191"/>
    </location>
</feature>
<dbReference type="Pfam" id="PF00112">
    <property type="entry name" value="Peptidase_C1"/>
    <property type="match status" value="1"/>
</dbReference>
<dbReference type="InterPro" id="IPR038765">
    <property type="entry name" value="Papain-like_cys_pep_sf"/>
</dbReference>
<dbReference type="InterPro" id="IPR025660">
    <property type="entry name" value="Pept_his_AS"/>
</dbReference>
<protein>
    <recommendedName>
        <fullName evidence="3">Peptidase C1A papain C-terminal domain-containing protein</fullName>
    </recommendedName>
</protein>
<evidence type="ECO:0000256" key="2">
    <source>
        <dbReference type="SAM" id="MobiDB-lite"/>
    </source>
</evidence>
<evidence type="ECO:0000313" key="5">
    <source>
        <dbReference type="EMBL" id="OAE19313.1"/>
    </source>
</evidence>
<gene>
    <name evidence="5" type="ORF">AXG93_1860s1220</name>
    <name evidence="4" type="ORF">Mp_4g13900</name>
</gene>
<reference evidence="7" key="3">
    <citation type="journal article" date="2020" name="Curr. Biol.">
        <title>Chromatin organization in early land plants reveals an ancestral association between H3K27me3, transposons, and constitutive heterochromatin.</title>
        <authorList>
            <person name="Montgomery S.A."/>
            <person name="Tanizawa Y."/>
            <person name="Galik B."/>
            <person name="Wang N."/>
            <person name="Ito T."/>
            <person name="Mochizuki T."/>
            <person name="Akimcheva S."/>
            <person name="Bowman J.L."/>
            <person name="Cognat V."/>
            <person name="Marechal-Drouard L."/>
            <person name="Ekker H."/>
            <person name="Hong S.F."/>
            <person name="Kohchi T."/>
            <person name="Lin S.S."/>
            <person name="Liu L.D."/>
            <person name="Nakamura Y."/>
            <person name="Valeeva L.R."/>
            <person name="Shakirov E.V."/>
            <person name="Shippen D.E."/>
            <person name="Wei W.L."/>
            <person name="Yagura M."/>
            <person name="Yamaoka S."/>
            <person name="Yamato K.T."/>
            <person name="Liu C."/>
            <person name="Berger F."/>
        </authorList>
    </citation>
    <scope>NUCLEOTIDE SEQUENCE [LARGE SCALE GENOMIC DNA]</scope>
    <source>
        <strain evidence="7">Tak-1</strain>
    </source>
</reference>
<dbReference type="Proteomes" id="UP001162541">
    <property type="component" value="Chromosome 4"/>
</dbReference>
<comment type="similarity">
    <text evidence="1">Belongs to the peptidase C1 family.</text>
</comment>
<keyword evidence="6" id="KW-1185">Reference proteome</keyword>
<dbReference type="Proteomes" id="UP000077202">
    <property type="component" value="Unassembled WGS sequence"/>
</dbReference>
<feature type="region of interest" description="Disordered" evidence="2">
    <location>
        <begin position="141"/>
        <end position="191"/>
    </location>
</feature>
<dbReference type="SUPFAM" id="SSF54001">
    <property type="entry name" value="Cysteine proteinases"/>
    <property type="match status" value="1"/>
</dbReference>